<evidence type="ECO:0000256" key="1">
    <source>
        <dbReference type="ARBA" id="ARBA00000085"/>
    </source>
</evidence>
<dbReference type="PROSITE" id="PS50110">
    <property type="entry name" value="RESPONSE_REGULATORY"/>
    <property type="match status" value="2"/>
</dbReference>
<sequence>MKAEEQSKQLNVLLIEGNNDDGLSFSKALNDSQFPFKVTEFNSPCDALNLLRKDPASFDVVVAEFILPNMSGLDVCKKIINEGINLPSVILADVGSEDVVFEALMMGVDDYIIKDPDGEYLKLLTPVLWGVVNKYNDRLARERAEEALKESEEENLLLADNIVEYVFKTDMELGMTFITESSVHTIGYTPDEMIGMKIWELCSDECHEKFEEIVAEELSKGQHKAGRTIAVNLIHKDGREVPSELNIRIIYDEDKRPTGVQGSVRDVTGQRIVEEALKESEKRYRMLVEQSDDLIYISDFEGNFKFVSSAVEKIMGLPRERLMGKNFTEVMTPESLKRASELIKRQLNREDVGSFEMEFYDKDGNIVTVETKEKWEWEDDRVVEIHGIGRNITDRKRAEKALIESEERFRLAAKSTGDLIYEWDVLTDVLDWYGDIDAALGYESGEFGRTLDAWLELINPDESKMLEDMIRRHRKKEGSFSVEYRIRRKDGSWRYWIDRGTVMLSDSGKPIKLIGACTDITERRLAEEALRKSGLQLKNILSSSAVGIGHVKDRRIVWQNEAMSDMFGFKSEEEYLGREASFFVASIEEYRSIESKILDELGSNVSLEIDAKLRRMNGTLFDGHMRISPIDPKDPSQGEIVSILDITKRKAAEEALKESEELYRNLFETALVGIWRVNIEDGKFLRSNLKCAELVGVKTVDELVKNYKVSDYFPPDKRKEFFKLLKEKGEISGFETHFTLKDGLKKYVLISAKLFHEKGYVEGVIIDITCRKLAEAALKESEEKYRNLFENSIEPVFTVDLDGNFTSINRAFEEMCGYKAGEMIGGNYRKFGDAETVEKVSKAYNLLYRTGEPIKNLNYKIFDKNGEEIIVESCVDVIRKGEKIVGFQGSIRDISDRKRIEEQLFRAQKMEALGTLAGGIAHDFNNILATILGYASFLKNKASKSDPFYEGLSTIESSALRASDLTSQLLAYSRKGKIEVKTININRIVQDVYNFIVKTFDKSIKIKIKMEDGLYAVEGDESQLNQVIMNLAINARDAMPDGGLLEILTFSESVEEEIEMRYFNLKPGEYVCLKCVDTGIGMDEEIIKRVFEPYFTTRGDKGGTGLGMSVVFGIIKGHDGYIDISSAPGEGTEVKVYFPASKKKEDLRYRKLVGTKSGSETLLAIDDEKTILSMLKGALPDYGYKVFSANSGEEGIKIYRENKDEIDLIILDIKMPDMDGKAVLDEMMKINPDVRVLLSSGFNEEDQHLDLLENGAVGFIGKPFVLDKLLETMRKVLN</sequence>
<reference evidence="11" key="1">
    <citation type="journal article" date="2021" name="Environ. Microbiol.">
        <title>Genomic characterization of three novel Desulfobacterota classes expand the metabolic and phylogenetic diversity of the phylum.</title>
        <authorList>
            <person name="Murphy C.L."/>
            <person name="Biggerstaff J."/>
            <person name="Eichhorn A."/>
            <person name="Ewing E."/>
            <person name="Shahan R."/>
            <person name="Soriano D."/>
            <person name="Stewart S."/>
            <person name="VanMol K."/>
            <person name="Walker R."/>
            <person name="Walters P."/>
            <person name="Elshahed M.S."/>
            <person name="Youssef N.H."/>
        </authorList>
    </citation>
    <scope>NUCLEOTIDE SEQUENCE</scope>
    <source>
        <strain evidence="11">Zod_Metabat.24</strain>
    </source>
</reference>
<evidence type="ECO:0000259" key="8">
    <source>
        <dbReference type="PROSITE" id="PS50110"/>
    </source>
</evidence>
<dbReference type="SUPFAM" id="SSF55785">
    <property type="entry name" value="PYP-like sensor domain (PAS domain)"/>
    <property type="match status" value="6"/>
</dbReference>
<dbReference type="SUPFAM" id="SSF47384">
    <property type="entry name" value="Homodimeric domain of signal transducing histidine kinase"/>
    <property type="match status" value="1"/>
</dbReference>
<evidence type="ECO:0000256" key="6">
    <source>
        <dbReference type="PROSITE-ProRule" id="PRU00169"/>
    </source>
</evidence>
<reference evidence="11" key="2">
    <citation type="submission" date="2021-01" db="EMBL/GenBank/DDBJ databases">
        <authorList>
            <person name="Hahn C.R."/>
            <person name="Youssef N.H."/>
            <person name="Elshahed M."/>
        </authorList>
    </citation>
    <scope>NUCLEOTIDE SEQUENCE</scope>
    <source>
        <strain evidence="11">Zod_Metabat.24</strain>
    </source>
</reference>
<dbReference type="InterPro" id="IPR013655">
    <property type="entry name" value="PAS_fold_3"/>
</dbReference>
<accession>A0A9D8KEM3</accession>
<dbReference type="EC" id="2.7.13.3" evidence="2"/>
<dbReference type="InterPro" id="IPR036890">
    <property type="entry name" value="HATPase_C_sf"/>
</dbReference>
<evidence type="ECO:0000256" key="3">
    <source>
        <dbReference type="ARBA" id="ARBA00022553"/>
    </source>
</evidence>
<evidence type="ECO:0000259" key="7">
    <source>
        <dbReference type="PROSITE" id="PS50109"/>
    </source>
</evidence>
<keyword evidence="4" id="KW-0808">Transferase</keyword>
<comment type="caution">
    <text evidence="11">The sequence shown here is derived from an EMBL/GenBank/DDBJ whole genome shotgun (WGS) entry which is preliminary data.</text>
</comment>
<dbReference type="InterPro" id="IPR035965">
    <property type="entry name" value="PAS-like_dom_sf"/>
</dbReference>
<dbReference type="Proteomes" id="UP000809273">
    <property type="component" value="Unassembled WGS sequence"/>
</dbReference>
<feature type="domain" description="Response regulatory" evidence="8">
    <location>
        <begin position="1161"/>
        <end position="1277"/>
    </location>
</feature>
<dbReference type="SMART" id="SM00448">
    <property type="entry name" value="REC"/>
    <property type="match status" value="2"/>
</dbReference>
<evidence type="ECO:0000256" key="5">
    <source>
        <dbReference type="ARBA" id="ARBA00022777"/>
    </source>
</evidence>
<gene>
    <name evidence="11" type="ORF">JW984_06110</name>
</gene>
<dbReference type="PRINTS" id="PR00344">
    <property type="entry name" value="BCTRLSENSOR"/>
</dbReference>
<keyword evidence="5" id="KW-0418">Kinase</keyword>
<dbReference type="InterPro" id="IPR011006">
    <property type="entry name" value="CheY-like_superfamily"/>
</dbReference>
<feature type="domain" description="PAS" evidence="9">
    <location>
        <begin position="659"/>
        <end position="727"/>
    </location>
</feature>
<keyword evidence="3 6" id="KW-0597">Phosphoprotein</keyword>
<feature type="domain" description="PAC" evidence="10">
    <location>
        <begin position="227"/>
        <end position="279"/>
    </location>
</feature>
<dbReference type="InterPro" id="IPR000014">
    <property type="entry name" value="PAS"/>
</dbReference>
<comment type="caution">
    <text evidence="6">Lacks conserved residue(s) required for the propagation of feature annotation.</text>
</comment>
<evidence type="ECO:0000256" key="4">
    <source>
        <dbReference type="ARBA" id="ARBA00022679"/>
    </source>
</evidence>
<dbReference type="CDD" id="cd00130">
    <property type="entry name" value="PAS"/>
    <property type="match status" value="5"/>
</dbReference>
<comment type="catalytic activity">
    <reaction evidence="1">
        <text>ATP + protein L-histidine = ADP + protein N-phospho-L-histidine.</text>
        <dbReference type="EC" id="2.7.13.3"/>
    </reaction>
</comment>
<evidence type="ECO:0000259" key="10">
    <source>
        <dbReference type="PROSITE" id="PS50113"/>
    </source>
</evidence>
<evidence type="ECO:0000313" key="12">
    <source>
        <dbReference type="Proteomes" id="UP000809273"/>
    </source>
</evidence>
<dbReference type="Gene3D" id="3.30.565.10">
    <property type="entry name" value="Histidine kinase-like ATPase, C-terminal domain"/>
    <property type="match status" value="1"/>
</dbReference>
<feature type="domain" description="PAC" evidence="10">
    <location>
        <begin position="607"/>
        <end position="658"/>
    </location>
</feature>
<evidence type="ECO:0000313" key="11">
    <source>
        <dbReference type="EMBL" id="MBN1572758.1"/>
    </source>
</evidence>
<dbReference type="GO" id="GO:0000155">
    <property type="term" value="F:phosphorelay sensor kinase activity"/>
    <property type="evidence" value="ECO:0007669"/>
    <property type="project" value="InterPro"/>
</dbReference>
<dbReference type="InterPro" id="IPR052162">
    <property type="entry name" value="Sensor_kinase/Photoreceptor"/>
</dbReference>
<dbReference type="Gene3D" id="1.10.287.130">
    <property type="match status" value="1"/>
</dbReference>
<dbReference type="InterPro" id="IPR004358">
    <property type="entry name" value="Sig_transdc_His_kin-like_C"/>
</dbReference>
<dbReference type="PANTHER" id="PTHR43304">
    <property type="entry name" value="PHYTOCHROME-LIKE PROTEIN CPH1"/>
    <property type="match status" value="1"/>
</dbReference>
<dbReference type="InterPro" id="IPR003661">
    <property type="entry name" value="HisK_dim/P_dom"/>
</dbReference>
<protein>
    <recommendedName>
        <fullName evidence="2">histidine kinase</fullName>
        <ecNumber evidence="2">2.7.13.3</ecNumber>
    </recommendedName>
</protein>
<dbReference type="PANTHER" id="PTHR43304:SF1">
    <property type="entry name" value="PAC DOMAIN-CONTAINING PROTEIN"/>
    <property type="match status" value="1"/>
</dbReference>
<feature type="modified residue" description="4-aspartylphosphate" evidence="6">
    <location>
        <position position="1212"/>
    </location>
</feature>
<dbReference type="InterPro" id="IPR003594">
    <property type="entry name" value="HATPase_dom"/>
</dbReference>
<feature type="domain" description="PAS" evidence="9">
    <location>
        <begin position="151"/>
        <end position="221"/>
    </location>
</feature>
<dbReference type="SUPFAM" id="SSF52172">
    <property type="entry name" value="CheY-like"/>
    <property type="match status" value="2"/>
</dbReference>
<dbReference type="CDD" id="cd00156">
    <property type="entry name" value="REC"/>
    <property type="match status" value="2"/>
</dbReference>
<dbReference type="Pfam" id="PF08447">
    <property type="entry name" value="PAS_3"/>
    <property type="match status" value="1"/>
</dbReference>
<dbReference type="InterPro" id="IPR001610">
    <property type="entry name" value="PAC"/>
</dbReference>
<dbReference type="PROSITE" id="PS50112">
    <property type="entry name" value="PAS"/>
    <property type="match status" value="4"/>
</dbReference>
<dbReference type="SMART" id="SM00387">
    <property type="entry name" value="HATPase_c"/>
    <property type="match status" value="1"/>
</dbReference>
<dbReference type="Pfam" id="PF02518">
    <property type="entry name" value="HATPase_c"/>
    <property type="match status" value="1"/>
</dbReference>
<dbReference type="Gene3D" id="2.10.70.100">
    <property type="match status" value="1"/>
</dbReference>
<dbReference type="SMART" id="SM00388">
    <property type="entry name" value="HisKA"/>
    <property type="match status" value="1"/>
</dbReference>
<dbReference type="InterPro" id="IPR013767">
    <property type="entry name" value="PAS_fold"/>
</dbReference>
<dbReference type="SUPFAM" id="SSF55874">
    <property type="entry name" value="ATPase domain of HSP90 chaperone/DNA topoisomerase II/histidine kinase"/>
    <property type="match status" value="1"/>
</dbReference>
<dbReference type="SMART" id="SM00086">
    <property type="entry name" value="PAC"/>
    <property type="match status" value="6"/>
</dbReference>
<dbReference type="InterPro" id="IPR001789">
    <property type="entry name" value="Sig_transdc_resp-reg_receiver"/>
</dbReference>
<dbReference type="Pfam" id="PF00989">
    <property type="entry name" value="PAS"/>
    <property type="match status" value="3"/>
</dbReference>
<dbReference type="InterPro" id="IPR000700">
    <property type="entry name" value="PAS-assoc_C"/>
</dbReference>
<proteinExistence type="predicted"/>
<dbReference type="InterPro" id="IPR036097">
    <property type="entry name" value="HisK_dim/P_sf"/>
</dbReference>
<feature type="domain" description="Histidine kinase" evidence="7">
    <location>
        <begin position="919"/>
        <end position="1142"/>
    </location>
</feature>
<dbReference type="SMART" id="SM00091">
    <property type="entry name" value="PAS"/>
    <property type="match status" value="6"/>
</dbReference>
<dbReference type="Gene3D" id="3.30.450.20">
    <property type="entry name" value="PAS domain"/>
    <property type="match status" value="6"/>
</dbReference>
<name>A0A9D8KEM3_9DELT</name>
<dbReference type="Gene3D" id="3.40.50.2300">
    <property type="match status" value="2"/>
</dbReference>
<feature type="domain" description="PAS" evidence="9">
    <location>
        <begin position="781"/>
        <end position="851"/>
    </location>
</feature>
<dbReference type="PROSITE" id="PS50113">
    <property type="entry name" value="PAC"/>
    <property type="match status" value="5"/>
</dbReference>
<dbReference type="InterPro" id="IPR005467">
    <property type="entry name" value="His_kinase_dom"/>
</dbReference>
<feature type="domain" description="PAC" evidence="10">
    <location>
        <begin position="353"/>
        <end position="404"/>
    </location>
</feature>
<dbReference type="Pfam" id="PF00072">
    <property type="entry name" value="Response_reg"/>
    <property type="match status" value="2"/>
</dbReference>
<feature type="domain" description="PAC" evidence="10">
    <location>
        <begin position="480"/>
        <end position="532"/>
    </location>
</feature>
<evidence type="ECO:0000256" key="2">
    <source>
        <dbReference type="ARBA" id="ARBA00012438"/>
    </source>
</evidence>
<dbReference type="Pfam" id="PF00512">
    <property type="entry name" value="HisKA"/>
    <property type="match status" value="1"/>
</dbReference>
<dbReference type="CDD" id="cd00082">
    <property type="entry name" value="HisKA"/>
    <property type="match status" value="1"/>
</dbReference>
<organism evidence="11 12">
    <name type="scientific">Candidatus Zymogenus saltonus</name>
    <dbReference type="NCBI Taxonomy" id="2844893"/>
    <lineage>
        <taxon>Bacteria</taxon>
        <taxon>Deltaproteobacteria</taxon>
        <taxon>Candidatus Zymogenia</taxon>
        <taxon>Candidatus Zymogeniales</taxon>
        <taxon>Candidatus Zymogenaceae</taxon>
        <taxon>Candidatus Zymogenus</taxon>
    </lineage>
</organism>
<feature type="domain" description="PAC" evidence="10">
    <location>
        <begin position="855"/>
        <end position="906"/>
    </location>
</feature>
<dbReference type="PROSITE" id="PS50109">
    <property type="entry name" value="HIS_KIN"/>
    <property type="match status" value="1"/>
</dbReference>
<dbReference type="Pfam" id="PF13426">
    <property type="entry name" value="PAS_9"/>
    <property type="match status" value="2"/>
</dbReference>
<evidence type="ECO:0000259" key="9">
    <source>
        <dbReference type="PROSITE" id="PS50112"/>
    </source>
</evidence>
<dbReference type="NCBIfam" id="TIGR00229">
    <property type="entry name" value="sensory_box"/>
    <property type="match status" value="6"/>
</dbReference>
<dbReference type="GO" id="GO:0006355">
    <property type="term" value="P:regulation of DNA-templated transcription"/>
    <property type="evidence" value="ECO:0007669"/>
    <property type="project" value="InterPro"/>
</dbReference>
<feature type="domain" description="Response regulatory" evidence="8">
    <location>
        <begin position="11"/>
        <end position="129"/>
    </location>
</feature>
<dbReference type="AlphaFoldDB" id="A0A9D8KEM3"/>
<feature type="domain" description="PAS" evidence="9">
    <location>
        <begin position="280"/>
        <end position="350"/>
    </location>
</feature>
<dbReference type="EMBL" id="JAFGIX010000028">
    <property type="protein sequence ID" value="MBN1572758.1"/>
    <property type="molecule type" value="Genomic_DNA"/>
</dbReference>